<protein>
    <submittedName>
        <fullName evidence="1">Uncharacterized protein</fullName>
    </submittedName>
</protein>
<accession>A0A9J6DGY3</accession>
<reference evidence="1" key="2">
    <citation type="submission" date="2021-09" db="EMBL/GenBank/DDBJ databases">
        <authorList>
            <person name="Jia N."/>
            <person name="Wang J."/>
            <person name="Shi W."/>
            <person name="Du L."/>
            <person name="Sun Y."/>
            <person name="Zhan W."/>
            <person name="Jiang J."/>
            <person name="Wang Q."/>
            <person name="Zhang B."/>
            <person name="Ji P."/>
            <person name="Sakyi L.B."/>
            <person name="Cui X."/>
            <person name="Yuan T."/>
            <person name="Jiang B."/>
            <person name="Yang W."/>
            <person name="Lam T.T.-Y."/>
            <person name="Chang Q."/>
            <person name="Ding S."/>
            <person name="Wang X."/>
            <person name="Zhu J."/>
            <person name="Ruan X."/>
            <person name="Zhao L."/>
            <person name="Wei J."/>
            <person name="Que T."/>
            <person name="Du C."/>
            <person name="Cheng J."/>
            <person name="Dai P."/>
            <person name="Han X."/>
            <person name="Huang E."/>
            <person name="Gao Y."/>
            <person name="Liu J."/>
            <person name="Shao H."/>
            <person name="Ye R."/>
            <person name="Li L."/>
            <person name="Wei W."/>
            <person name="Wang X."/>
            <person name="Wang C."/>
            <person name="Huo Q."/>
            <person name="Li W."/>
            <person name="Guo W."/>
            <person name="Chen H."/>
            <person name="Chen S."/>
            <person name="Zhou L."/>
            <person name="Zhou L."/>
            <person name="Ni X."/>
            <person name="Tian J."/>
            <person name="Zhou Y."/>
            <person name="Sheng Y."/>
            <person name="Liu T."/>
            <person name="Pan Y."/>
            <person name="Xia L."/>
            <person name="Li J."/>
            <person name="Zhao F."/>
            <person name="Cao W."/>
        </authorList>
    </citation>
    <scope>NUCLEOTIDE SEQUENCE</scope>
    <source>
        <strain evidence="1">Rmic-2018</strain>
        <tissue evidence="1">Larvae</tissue>
    </source>
</reference>
<name>A0A9J6DGY3_RHIMP</name>
<dbReference type="EMBL" id="JABSTU010000009">
    <property type="protein sequence ID" value="KAH8021169.1"/>
    <property type="molecule type" value="Genomic_DNA"/>
</dbReference>
<organism evidence="1 2">
    <name type="scientific">Rhipicephalus microplus</name>
    <name type="common">Cattle tick</name>
    <name type="synonym">Boophilus microplus</name>
    <dbReference type="NCBI Taxonomy" id="6941"/>
    <lineage>
        <taxon>Eukaryota</taxon>
        <taxon>Metazoa</taxon>
        <taxon>Ecdysozoa</taxon>
        <taxon>Arthropoda</taxon>
        <taxon>Chelicerata</taxon>
        <taxon>Arachnida</taxon>
        <taxon>Acari</taxon>
        <taxon>Parasitiformes</taxon>
        <taxon>Ixodida</taxon>
        <taxon>Ixodoidea</taxon>
        <taxon>Ixodidae</taxon>
        <taxon>Rhipicephalinae</taxon>
        <taxon>Rhipicephalus</taxon>
        <taxon>Boophilus</taxon>
    </lineage>
</organism>
<evidence type="ECO:0000313" key="2">
    <source>
        <dbReference type="Proteomes" id="UP000821866"/>
    </source>
</evidence>
<dbReference type="Proteomes" id="UP000821866">
    <property type="component" value="Chromosome 7"/>
</dbReference>
<evidence type="ECO:0000313" key="1">
    <source>
        <dbReference type="EMBL" id="KAH8021169.1"/>
    </source>
</evidence>
<proteinExistence type="predicted"/>
<gene>
    <name evidence="1" type="ORF">HPB51_012564</name>
</gene>
<comment type="caution">
    <text evidence="1">The sequence shown here is derived from an EMBL/GenBank/DDBJ whole genome shotgun (WGS) entry which is preliminary data.</text>
</comment>
<sequence>MGAAAEAAFRCWTVLRAVSRCLSVEDLFSFARYDALWEEATIPLLRRRLRFFALLQEKFGSRSLSQAFAEELEFRLRVAQKAERYPVLAMAFCSYKQYDASSLAFLFPDETVMVQVHVEEPVCFTHRGDTRCHSACLCVLVLFRCPGLELEFERAPCANCRKAVVPTPSVVSVKRKHHLRCASKASTFLNR</sequence>
<dbReference type="AlphaFoldDB" id="A0A9J6DGY3"/>
<reference evidence="1" key="1">
    <citation type="journal article" date="2020" name="Cell">
        <title>Large-Scale Comparative Analyses of Tick Genomes Elucidate Their Genetic Diversity and Vector Capacities.</title>
        <authorList>
            <consortium name="Tick Genome and Microbiome Consortium (TIGMIC)"/>
            <person name="Jia N."/>
            <person name="Wang J."/>
            <person name="Shi W."/>
            <person name="Du L."/>
            <person name="Sun Y."/>
            <person name="Zhan W."/>
            <person name="Jiang J.F."/>
            <person name="Wang Q."/>
            <person name="Zhang B."/>
            <person name="Ji P."/>
            <person name="Bell-Sakyi L."/>
            <person name="Cui X.M."/>
            <person name="Yuan T.T."/>
            <person name="Jiang B.G."/>
            <person name="Yang W.F."/>
            <person name="Lam T.T."/>
            <person name="Chang Q.C."/>
            <person name="Ding S.J."/>
            <person name="Wang X.J."/>
            <person name="Zhu J.G."/>
            <person name="Ruan X.D."/>
            <person name="Zhao L."/>
            <person name="Wei J.T."/>
            <person name="Ye R.Z."/>
            <person name="Que T.C."/>
            <person name="Du C.H."/>
            <person name="Zhou Y.H."/>
            <person name="Cheng J.X."/>
            <person name="Dai P.F."/>
            <person name="Guo W.B."/>
            <person name="Han X.H."/>
            <person name="Huang E.J."/>
            <person name="Li L.F."/>
            <person name="Wei W."/>
            <person name="Gao Y.C."/>
            <person name="Liu J.Z."/>
            <person name="Shao H.Z."/>
            <person name="Wang X."/>
            <person name="Wang C.C."/>
            <person name="Yang T.C."/>
            <person name="Huo Q.B."/>
            <person name="Li W."/>
            <person name="Chen H.Y."/>
            <person name="Chen S.E."/>
            <person name="Zhou L.G."/>
            <person name="Ni X.B."/>
            <person name="Tian J.H."/>
            <person name="Sheng Y."/>
            <person name="Liu T."/>
            <person name="Pan Y.S."/>
            <person name="Xia L.Y."/>
            <person name="Li J."/>
            <person name="Zhao F."/>
            <person name="Cao W.C."/>
        </authorList>
    </citation>
    <scope>NUCLEOTIDE SEQUENCE</scope>
    <source>
        <strain evidence="1">Rmic-2018</strain>
    </source>
</reference>
<keyword evidence="2" id="KW-1185">Reference proteome</keyword>